<dbReference type="AlphaFoldDB" id="A0A8J4D2J8"/>
<comment type="caution">
    <text evidence="1">The sequence shown here is derived from an EMBL/GenBank/DDBJ whole genome shotgun (WGS) entry which is preliminary data.</text>
</comment>
<evidence type="ECO:0000313" key="2">
    <source>
        <dbReference type="EMBL" id="GIM14603.1"/>
    </source>
</evidence>
<dbReference type="EMBL" id="BNCQ01000058">
    <property type="protein sequence ID" value="GIM14603.1"/>
    <property type="molecule type" value="Genomic_DNA"/>
</dbReference>
<evidence type="ECO:0000313" key="1">
    <source>
        <dbReference type="EMBL" id="GIL90555.1"/>
    </source>
</evidence>
<dbReference type="OrthoDB" id="534196at2759"/>
<reference evidence="1" key="1">
    <citation type="journal article" date="2021" name="Proc. Natl. Acad. Sci. U.S.A.">
        <title>Three genomes in the algal genus Volvox reveal the fate of a haploid sex-determining region after a transition to homothallism.</title>
        <authorList>
            <person name="Yamamoto K."/>
            <person name="Hamaji T."/>
            <person name="Kawai-Toyooka H."/>
            <person name="Matsuzaki R."/>
            <person name="Takahashi F."/>
            <person name="Nishimura Y."/>
            <person name="Kawachi M."/>
            <person name="Noguchi H."/>
            <person name="Minakuchi Y."/>
            <person name="Umen J.G."/>
            <person name="Toyoda A."/>
            <person name="Nozaki H."/>
        </authorList>
    </citation>
    <scope>NUCLEOTIDE SEQUENCE</scope>
    <source>
        <strain evidence="2">NIES-3785</strain>
        <strain evidence="1">NIES-3786</strain>
    </source>
</reference>
<protein>
    <submittedName>
        <fullName evidence="1">Uncharacterized protein</fullName>
    </submittedName>
</protein>
<name>A0A8J4D2J8_9CHLO</name>
<gene>
    <name evidence="1" type="ORF">Vretifemale_18177</name>
    <name evidence="2" type="ORF">Vretimale_17527</name>
</gene>
<proteinExistence type="predicted"/>
<sequence length="111" mass="11885">MVPPPKRVDAVEVHNSTAHPLNFKVTYDDHKDKKEITESFVVQPGEKHLFPEKELDMGTWQAVAPVVRVEVEGPEGSHHLTPAVSGVVKVLQVAAATGSGGAGGLRLTQSN</sequence>
<dbReference type="EMBL" id="BNCP01000057">
    <property type="protein sequence ID" value="GIL90555.1"/>
    <property type="molecule type" value="Genomic_DNA"/>
</dbReference>
<keyword evidence="3" id="KW-1185">Reference proteome</keyword>
<dbReference type="Proteomes" id="UP000747110">
    <property type="component" value="Unassembled WGS sequence"/>
</dbReference>
<accession>A0A8J4D2J8</accession>
<evidence type="ECO:0000313" key="3">
    <source>
        <dbReference type="Proteomes" id="UP000747110"/>
    </source>
</evidence>
<dbReference type="Proteomes" id="UP000722791">
    <property type="component" value="Unassembled WGS sequence"/>
</dbReference>
<organism evidence="1 3">
    <name type="scientific">Volvox reticuliferus</name>
    <dbReference type="NCBI Taxonomy" id="1737510"/>
    <lineage>
        <taxon>Eukaryota</taxon>
        <taxon>Viridiplantae</taxon>
        <taxon>Chlorophyta</taxon>
        <taxon>core chlorophytes</taxon>
        <taxon>Chlorophyceae</taxon>
        <taxon>CS clade</taxon>
        <taxon>Chlamydomonadales</taxon>
        <taxon>Volvocaceae</taxon>
        <taxon>Volvox</taxon>
    </lineage>
</organism>